<accession>A0AA94JQK4</accession>
<dbReference type="KEGG" id="fcv:AWN65_08125"/>
<name>A0AA94JQK4_9FLAO</name>
<dbReference type="InterPro" id="IPR024775">
    <property type="entry name" value="DinB-like"/>
</dbReference>
<dbReference type="RefSeq" id="WP_060382703.1">
    <property type="nucleotide sequence ID" value="NZ_CP185773.1"/>
</dbReference>
<comment type="caution">
    <text evidence="2">The sequence shown here is derived from an EMBL/GenBank/DDBJ whole genome shotgun (WGS) entry which is preliminary data.</text>
</comment>
<gene>
    <name evidence="2" type="ORF">EJB19_12335</name>
</gene>
<organism evidence="2">
    <name type="scientific">Flavobacterium columnare</name>
    <dbReference type="NCBI Taxonomy" id="996"/>
    <lineage>
        <taxon>Bacteria</taxon>
        <taxon>Pseudomonadati</taxon>
        <taxon>Bacteroidota</taxon>
        <taxon>Flavobacteriia</taxon>
        <taxon>Flavobacteriales</taxon>
        <taxon>Flavobacteriaceae</taxon>
        <taxon>Flavobacterium</taxon>
    </lineage>
</organism>
<dbReference type="SUPFAM" id="SSF109854">
    <property type="entry name" value="DinB/YfiT-like putative metalloenzymes"/>
    <property type="match status" value="1"/>
</dbReference>
<evidence type="ECO:0000259" key="1">
    <source>
        <dbReference type="Pfam" id="PF12867"/>
    </source>
</evidence>
<dbReference type="Pfam" id="PF12867">
    <property type="entry name" value="DinB_2"/>
    <property type="match status" value="1"/>
</dbReference>
<protein>
    <submittedName>
        <fullName evidence="2">DinB family protein</fullName>
    </submittedName>
</protein>
<dbReference type="Gene3D" id="1.20.120.450">
    <property type="entry name" value="dinb family like domain"/>
    <property type="match status" value="1"/>
</dbReference>
<dbReference type="EMBL" id="RWGX01000005">
    <property type="protein sequence ID" value="RVU87129.1"/>
    <property type="molecule type" value="Genomic_DNA"/>
</dbReference>
<proteinExistence type="predicted"/>
<evidence type="ECO:0000313" key="2">
    <source>
        <dbReference type="EMBL" id="RVU87129.1"/>
    </source>
</evidence>
<dbReference type="InterPro" id="IPR034660">
    <property type="entry name" value="DinB/YfiT-like"/>
</dbReference>
<sequence>MNNPFIYENAPAYFHSFFDLIESDHLVEELEKSKNFTLALIDSITPEIENFSYAPDKWTTKEVLLHIIDAERILTYRALRFSRFDATELTGFDQNKYIQNLKSVNYKLSDLREEYINVRNATISLYKNMTEEMLDFKGVTNPIILTARSLGFMVVGHNIHHAQVIQKKYSTVSSNL</sequence>
<dbReference type="AlphaFoldDB" id="A0AA94JQK4"/>
<reference evidence="2" key="1">
    <citation type="submission" date="2018-12" db="EMBL/GenBank/DDBJ databases">
        <title>Draft genome sequence of Flaovobacterium columnare BGFS27 isolated from channel catfish in Alabama.</title>
        <authorList>
            <person name="Cai W."/>
            <person name="Arias C."/>
        </authorList>
    </citation>
    <scope>NUCLEOTIDE SEQUENCE [LARGE SCALE GENOMIC DNA]</scope>
    <source>
        <strain evidence="2">BGFS27</strain>
    </source>
</reference>
<dbReference type="GeneID" id="56895740"/>
<feature type="domain" description="DinB-like" evidence="1">
    <location>
        <begin position="30"/>
        <end position="165"/>
    </location>
</feature>